<dbReference type="SMART" id="SM00974">
    <property type="entry name" value="T5orf172"/>
    <property type="match status" value="1"/>
</dbReference>
<evidence type="ECO:0000313" key="5">
    <source>
        <dbReference type="Proteomes" id="UP000007089"/>
    </source>
</evidence>
<dbReference type="Pfam" id="PF13455">
    <property type="entry name" value="MUG113"/>
    <property type="match status" value="1"/>
</dbReference>
<sequence length="469" mass="53075">MSVLDLFLVAALSLVSGLAVYALLRLREMRARYAPILDVDGEVERTKRELTRLAKDREAFEAAEAKRRTDLATQYAEAKALYDHLRSEVALLEENIEDMSFGLYRPHYSFTTSDQFKGKLNDVYDQKKGMIRAGTAARCPVEWTVNNSKREGARMTKQNIKVMLRAFNGEVDAAVAKVTWNNVTRMEERIKRAFEAINASGTSSQITISPEYRDLALAELRLTHELEVKLHDEKEEQRQIRERIREEERAQREFEKAKADAEAEEARYQKALEKARADVEKAKGAELDKVNAKVGELEARLAEAHAKLQKATSMAQLTKSGNVYVISNIGSFGSETMFKIGMTRRLDPMERIYELGDASVPFDFDVHAMIYSENAPGLENAFHREFAEKRVNLVNMRKEYFNVTLGEIEAFAKSQGVEVQFTKLAEAREYRETLAVRDAKKNGQAVTTAPAEGAPLPESLFTEVAERLG</sequence>
<dbReference type="Pfam" id="PF13250">
    <property type="entry name" value="SNIPE"/>
    <property type="match status" value="1"/>
</dbReference>
<feature type="coiled-coil region" evidence="1">
    <location>
        <begin position="230"/>
        <end position="314"/>
    </location>
</feature>
<name>B8JGG4_ANAD2</name>
<gene>
    <name evidence="4" type="ordered locus">A2cp1_1291</name>
</gene>
<proteinExistence type="predicted"/>
<dbReference type="EMBL" id="CP001359">
    <property type="protein sequence ID" value="ACL64635.1"/>
    <property type="molecule type" value="Genomic_DNA"/>
</dbReference>
<feature type="transmembrane region" description="Helical" evidence="2">
    <location>
        <begin position="6"/>
        <end position="24"/>
    </location>
</feature>
<keyword evidence="2" id="KW-1133">Transmembrane helix</keyword>
<dbReference type="KEGG" id="acp:A2cp1_1291"/>
<evidence type="ECO:0000313" key="4">
    <source>
        <dbReference type="EMBL" id="ACL64635.1"/>
    </source>
</evidence>
<dbReference type="InterPro" id="IPR018306">
    <property type="entry name" value="Phage_T5_Orf172_DNA-bd"/>
</dbReference>
<protein>
    <submittedName>
        <fullName evidence="4">Chromosome segregation ATPase</fullName>
    </submittedName>
</protein>
<keyword evidence="2" id="KW-0472">Membrane</keyword>
<dbReference type="HOGENOM" id="CLU_024787_2_1_7"/>
<dbReference type="AlphaFoldDB" id="B8JGG4"/>
<keyword evidence="1" id="KW-0175">Coiled coil</keyword>
<accession>B8JGG4</accession>
<dbReference type="Proteomes" id="UP000007089">
    <property type="component" value="Chromosome"/>
</dbReference>
<feature type="coiled-coil region" evidence="1">
    <location>
        <begin position="43"/>
        <end position="95"/>
    </location>
</feature>
<evidence type="ECO:0000259" key="3">
    <source>
        <dbReference type="SMART" id="SM00974"/>
    </source>
</evidence>
<feature type="domain" description="Bacteriophage T5 Orf172 DNA-binding" evidence="3">
    <location>
        <begin position="332"/>
        <end position="415"/>
    </location>
</feature>
<evidence type="ECO:0000256" key="1">
    <source>
        <dbReference type="SAM" id="Coils"/>
    </source>
</evidence>
<keyword evidence="5" id="KW-1185">Reference proteome</keyword>
<keyword evidence="2" id="KW-0812">Transmembrane</keyword>
<dbReference type="InterPro" id="IPR025280">
    <property type="entry name" value="SNIPE"/>
</dbReference>
<organism evidence="4 5">
    <name type="scientific">Anaeromyxobacter dehalogenans (strain ATCC BAA-258 / DSM 21875 / 2CP-1)</name>
    <dbReference type="NCBI Taxonomy" id="455488"/>
    <lineage>
        <taxon>Bacteria</taxon>
        <taxon>Pseudomonadati</taxon>
        <taxon>Myxococcota</taxon>
        <taxon>Myxococcia</taxon>
        <taxon>Myxococcales</taxon>
        <taxon>Cystobacterineae</taxon>
        <taxon>Anaeromyxobacteraceae</taxon>
        <taxon>Anaeromyxobacter</taxon>
    </lineage>
</organism>
<reference evidence="4" key="1">
    <citation type="submission" date="2009-01" db="EMBL/GenBank/DDBJ databases">
        <title>Complete sequence of Anaeromyxobacter dehalogenans 2CP-1.</title>
        <authorList>
            <consortium name="US DOE Joint Genome Institute"/>
            <person name="Lucas S."/>
            <person name="Copeland A."/>
            <person name="Lapidus A."/>
            <person name="Glavina del Rio T."/>
            <person name="Dalin E."/>
            <person name="Tice H."/>
            <person name="Bruce D."/>
            <person name="Goodwin L."/>
            <person name="Pitluck S."/>
            <person name="Saunders E."/>
            <person name="Brettin T."/>
            <person name="Detter J.C."/>
            <person name="Han C."/>
            <person name="Larimer F."/>
            <person name="Land M."/>
            <person name="Hauser L."/>
            <person name="Kyrpides N."/>
            <person name="Ovchinnikova G."/>
            <person name="Beliaev A.S."/>
            <person name="Richardson P."/>
        </authorList>
    </citation>
    <scope>NUCLEOTIDE SEQUENCE</scope>
    <source>
        <strain evidence="4">2CP-1</strain>
    </source>
</reference>
<evidence type="ECO:0000256" key="2">
    <source>
        <dbReference type="SAM" id="Phobius"/>
    </source>
</evidence>